<organism evidence="2 3">
    <name type="scientific">Ornithinibacillus xuwenensis</name>
    <dbReference type="NCBI Taxonomy" id="3144668"/>
    <lineage>
        <taxon>Bacteria</taxon>
        <taxon>Bacillati</taxon>
        <taxon>Bacillota</taxon>
        <taxon>Bacilli</taxon>
        <taxon>Bacillales</taxon>
        <taxon>Bacillaceae</taxon>
        <taxon>Ornithinibacillus</taxon>
    </lineage>
</organism>
<comment type="caution">
    <text evidence="2">The sequence shown here is derived from an EMBL/GenBank/DDBJ whole genome shotgun (WGS) entry which is preliminary data.</text>
</comment>
<dbReference type="InterPro" id="IPR029068">
    <property type="entry name" value="Glyas_Bleomycin-R_OHBP_Dase"/>
</dbReference>
<name>A0ABU9XKU5_9BACI</name>
<proteinExistence type="predicted"/>
<dbReference type="Proteomes" id="UP001444625">
    <property type="component" value="Unassembled WGS sequence"/>
</dbReference>
<dbReference type="InterPro" id="IPR037523">
    <property type="entry name" value="VOC_core"/>
</dbReference>
<reference evidence="2 3" key="1">
    <citation type="submission" date="2024-05" db="EMBL/GenBank/DDBJ databases">
        <authorList>
            <person name="Haq I."/>
            <person name="Ullah Z."/>
            <person name="Ahmad R."/>
            <person name="Li M."/>
            <person name="Tong Y."/>
        </authorList>
    </citation>
    <scope>NUCLEOTIDE SEQUENCE [LARGE SCALE GENOMIC DNA]</scope>
    <source>
        <strain evidence="2 3">16A2E</strain>
    </source>
</reference>
<sequence>MKSPVQNKVNTIFIHVTDLKESVKWYCQLLGQDYDITTVERPVYNLLVNQEVGITLDAGPSGKKRINTSEHPLFNFHTDNIDQAYTYLEQLHYDIASEIVRFDDFAFFTVRDLDQNVIMICTG</sequence>
<dbReference type="CDD" id="cd06587">
    <property type="entry name" value="VOC"/>
    <property type="match status" value="1"/>
</dbReference>
<dbReference type="RefSeq" id="WP_345826410.1">
    <property type="nucleotide sequence ID" value="NZ_JBDIML010000008.1"/>
</dbReference>
<evidence type="ECO:0000313" key="2">
    <source>
        <dbReference type="EMBL" id="MEN2768913.1"/>
    </source>
</evidence>
<gene>
    <name evidence="2" type="ORF">ABC228_17205</name>
</gene>
<evidence type="ECO:0000259" key="1">
    <source>
        <dbReference type="PROSITE" id="PS51819"/>
    </source>
</evidence>
<feature type="domain" description="VOC" evidence="1">
    <location>
        <begin position="8"/>
        <end position="123"/>
    </location>
</feature>
<dbReference type="PROSITE" id="PS51819">
    <property type="entry name" value="VOC"/>
    <property type="match status" value="1"/>
</dbReference>
<dbReference type="Gene3D" id="3.10.180.10">
    <property type="entry name" value="2,3-Dihydroxybiphenyl 1,2-Dioxygenase, domain 1"/>
    <property type="match status" value="1"/>
</dbReference>
<keyword evidence="3" id="KW-1185">Reference proteome</keyword>
<protein>
    <submittedName>
        <fullName evidence="2">VOC family protein</fullName>
    </submittedName>
</protein>
<dbReference type="SUPFAM" id="SSF54593">
    <property type="entry name" value="Glyoxalase/Bleomycin resistance protein/Dihydroxybiphenyl dioxygenase"/>
    <property type="match status" value="1"/>
</dbReference>
<dbReference type="InterPro" id="IPR004360">
    <property type="entry name" value="Glyas_Fos-R_dOase_dom"/>
</dbReference>
<dbReference type="Pfam" id="PF00903">
    <property type="entry name" value="Glyoxalase"/>
    <property type="match status" value="1"/>
</dbReference>
<accession>A0ABU9XKU5</accession>
<dbReference type="EMBL" id="JBDIML010000008">
    <property type="protein sequence ID" value="MEN2768913.1"/>
    <property type="molecule type" value="Genomic_DNA"/>
</dbReference>
<evidence type="ECO:0000313" key="3">
    <source>
        <dbReference type="Proteomes" id="UP001444625"/>
    </source>
</evidence>